<dbReference type="RefSeq" id="WP_044332245.1">
    <property type="nucleotide sequence ID" value="NZ_CP010836.1"/>
</dbReference>
<evidence type="ECO:0000256" key="1">
    <source>
        <dbReference type="SAM" id="MobiDB-lite"/>
    </source>
</evidence>
<feature type="region of interest" description="Disordered" evidence="1">
    <location>
        <begin position="113"/>
        <end position="135"/>
    </location>
</feature>
<reference evidence="2 3" key="1">
    <citation type="journal article" date="2015" name="Int. J. Syst. Evol. Microbiol.">
        <title>Sphingomonas hengshuiensis sp. nov., isolated from lake wetland.</title>
        <authorList>
            <person name="Wei S."/>
            <person name="Wang T."/>
            <person name="Liu H."/>
            <person name="Zhang C."/>
            <person name="Guo J."/>
            <person name="Wang Q."/>
            <person name="Liang K."/>
            <person name="Zhang Z."/>
        </authorList>
    </citation>
    <scope>NUCLEOTIDE SEQUENCE [LARGE SCALE GENOMIC DNA]</scope>
    <source>
        <strain evidence="2 3">WHSC-8</strain>
    </source>
</reference>
<evidence type="ECO:0000313" key="2">
    <source>
        <dbReference type="EMBL" id="AJP72256.1"/>
    </source>
</evidence>
<evidence type="ECO:0000313" key="3">
    <source>
        <dbReference type="Proteomes" id="UP000032300"/>
    </source>
</evidence>
<proteinExistence type="predicted"/>
<keyword evidence="3" id="KW-1185">Reference proteome</keyword>
<accession>A0A7U4J8M0</accession>
<name>A0A7U4J8M0_9SPHN</name>
<organism evidence="2 3">
    <name type="scientific">Sphingomonas hengshuiensis</name>
    <dbReference type="NCBI Taxonomy" id="1609977"/>
    <lineage>
        <taxon>Bacteria</taxon>
        <taxon>Pseudomonadati</taxon>
        <taxon>Pseudomonadota</taxon>
        <taxon>Alphaproteobacteria</taxon>
        <taxon>Sphingomonadales</taxon>
        <taxon>Sphingomonadaceae</taxon>
        <taxon>Sphingomonas</taxon>
    </lineage>
</organism>
<dbReference type="Proteomes" id="UP000032300">
    <property type="component" value="Chromosome"/>
</dbReference>
<gene>
    <name evidence="2" type="ORF">TS85_11340</name>
</gene>
<sequence length="177" mass="18529">MMGGVIDMARGKAMQIMAGMLGAAVLALTIALLIAKADAQHWHSQFTGEQDRHRLTIAEFKRGTAEAKVADLEHVAAVRARDDAIAKETQHDIQTQLADNLALAARYAERMRRGAPGDGQGGGGHAGVPAAADPAGDPAAGGGFAIVPRSDLDTCTRNTVIARGWQAWWAAVGQGVR</sequence>
<dbReference type="KEGG" id="sphi:TS85_11340"/>
<reference evidence="2 3" key="2">
    <citation type="submission" date="2015-02" db="EMBL/GenBank/DDBJ databases">
        <title>The complete genome of Sphingomonas hengshuiensis sp. WHSC-8 isolated from soil of Hengshui Lake.</title>
        <authorList>
            <person name="Wei S."/>
            <person name="Guo J."/>
            <person name="Su C."/>
            <person name="Wu R."/>
            <person name="Zhang Z."/>
            <person name="Liang K."/>
            <person name="Li H."/>
            <person name="Wang T."/>
            <person name="Liu H."/>
            <person name="Zhang C."/>
            <person name="Li Z."/>
            <person name="Wang Q."/>
            <person name="Meng J."/>
        </authorList>
    </citation>
    <scope>NUCLEOTIDE SEQUENCE [LARGE SCALE GENOMIC DNA]</scope>
    <source>
        <strain evidence="2 3">WHSC-8</strain>
    </source>
</reference>
<protein>
    <submittedName>
        <fullName evidence="2">Uncharacterized protein</fullName>
    </submittedName>
</protein>
<feature type="compositionally biased region" description="Gly residues" evidence="1">
    <location>
        <begin position="116"/>
        <end position="126"/>
    </location>
</feature>
<dbReference type="AlphaFoldDB" id="A0A7U4J8M0"/>
<dbReference type="EMBL" id="CP010836">
    <property type="protein sequence ID" value="AJP72256.1"/>
    <property type="molecule type" value="Genomic_DNA"/>
</dbReference>